<reference evidence="1" key="1">
    <citation type="submission" date="2023-04" db="EMBL/GenBank/DDBJ databases">
        <title>Draft Genome sequencing of Naganishia species isolated from polar environments using Oxford Nanopore Technology.</title>
        <authorList>
            <person name="Leo P."/>
            <person name="Venkateswaran K."/>
        </authorList>
    </citation>
    <scope>NUCLEOTIDE SEQUENCE</scope>
    <source>
        <strain evidence="1">MNA-CCFEE 5425</strain>
    </source>
</reference>
<evidence type="ECO:0000313" key="1">
    <source>
        <dbReference type="EMBL" id="KAJ9125363.1"/>
    </source>
</evidence>
<dbReference type="EMBL" id="JASBWU010000001">
    <property type="protein sequence ID" value="KAJ9125363.1"/>
    <property type="molecule type" value="Genomic_DNA"/>
</dbReference>
<dbReference type="Proteomes" id="UP001243375">
    <property type="component" value="Unassembled WGS sequence"/>
</dbReference>
<keyword evidence="2" id="KW-1185">Reference proteome</keyword>
<sequence length="404" mass="42532">MSSARENIIRKQADDVVICASVRTALTRYKKGGFKDALPEDLLSAVLKATVQKSGIDPKLIEDVAVGNVLAEAGGTNMARMAQLHAGIPHTACIATVHRFCSSGLMAVSQIANQISQGQIDIGIACGVEHMSTGQDNPTLAPKMSEEVLKGEEVKDVLLPMGITSENVAKVFKVSREEQDAFAANSYQKALRAHKAGLFKGEIIPVEVDYVDPKTGQKSRIVVDQDDGIREGVTAESLSKLKPAFFAHGTTHAGNASQITDGAASVLLARRSVAQKLGLPILGKFVTIGMAGVKVDVMGIGPAFAIPKALKNAGGLTDKDVNFYEINEAFASQAAYSVRELKINPVKVNPVGGSIAFGHPLGCTGTRQIVTGLAEAKRQGHKVFVTSMCVGTGQGVAGVFVNEQ</sequence>
<gene>
    <name evidence="1" type="ORF">QFC22_000323</name>
</gene>
<comment type="caution">
    <text evidence="1">The sequence shown here is derived from an EMBL/GenBank/DDBJ whole genome shotgun (WGS) entry which is preliminary data.</text>
</comment>
<proteinExistence type="predicted"/>
<protein>
    <submittedName>
        <fullName evidence="1">Uncharacterized protein</fullName>
    </submittedName>
</protein>
<name>A0ACC2XMZ5_9TREE</name>
<accession>A0ACC2XMZ5</accession>
<evidence type="ECO:0000313" key="2">
    <source>
        <dbReference type="Proteomes" id="UP001243375"/>
    </source>
</evidence>
<organism evidence="1 2">
    <name type="scientific">Naganishia vaughanmartiniae</name>
    <dbReference type="NCBI Taxonomy" id="1424756"/>
    <lineage>
        <taxon>Eukaryota</taxon>
        <taxon>Fungi</taxon>
        <taxon>Dikarya</taxon>
        <taxon>Basidiomycota</taxon>
        <taxon>Agaricomycotina</taxon>
        <taxon>Tremellomycetes</taxon>
        <taxon>Filobasidiales</taxon>
        <taxon>Filobasidiaceae</taxon>
        <taxon>Naganishia</taxon>
    </lineage>
</organism>